<dbReference type="Pfam" id="PF25540">
    <property type="entry name" value="DUF7923"/>
    <property type="match status" value="1"/>
</dbReference>
<dbReference type="OrthoDB" id="2270193at2759"/>
<dbReference type="PANTHER" id="PTHR37543:SF1">
    <property type="entry name" value="CCCH ZINC FINGER DNA BINDING PROTEIN (AFU_ORTHOLOGUE AFUA_5G12760)"/>
    <property type="match status" value="1"/>
</dbReference>
<evidence type="ECO:0000259" key="2">
    <source>
        <dbReference type="Pfam" id="PF25543"/>
    </source>
</evidence>
<feature type="domain" description="Tandem CCCH zinc finger" evidence="2">
    <location>
        <begin position="357"/>
        <end position="409"/>
    </location>
</feature>
<sequence>MAKEIELELQALRRESKQLYRTLDVSRHRASAKYRVLVEKYINTTKRFLVKAKEEERRKNFFCQSLLHDNHVAGANAANLLRKAVNDELAYSRPEIAAEDYKLVVRLFISLMDTCRGTGSTIFPKAAKVPSMFLGGFTSADPAKAVPAKVRENLQLYMGNDQCKHIFLAASASQSRQVLRSYRRTAQKLTVVAGLDMRSEINALGLRAVAFPTVFSTTQPVAAAITQSMMSQNVTTTAKPARIDNTAKLSGISKTAATSVKISSATSPTAPHSKNSLAVLSYYYLSPHPIHDLVPINQAKQRLDTPTQLPTPADLKAYKACIATQNPCPAFHLQGKCASANCTLSHAMVAPGVTGVLAVRALGKPCTMGSACRIRKCMHAHICQQAHCAQAGGRVSGCGLPEAMHEVDPHVALWVSADDVEEFTDLHAR</sequence>
<evidence type="ECO:0000313" key="3">
    <source>
        <dbReference type="EMBL" id="RMZ73769.1"/>
    </source>
</evidence>
<gene>
    <name evidence="3" type="ORF">GMOD_00004560</name>
</gene>
<proteinExistence type="predicted"/>
<organism evidence="3 4">
    <name type="scientific">Pyrenophora seminiperda CCB06</name>
    <dbReference type="NCBI Taxonomy" id="1302712"/>
    <lineage>
        <taxon>Eukaryota</taxon>
        <taxon>Fungi</taxon>
        <taxon>Dikarya</taxon>
        <taxon>Ascomycota</taxon>
        <taxon>Pezizomycotina</taxon>
        <taxon>Dothideomycetes</taxon>
        <taxon>Pleosporomycetidae</taxon>
        <taxon>Pleosporales</taxon>
        <taxon>Pleosporineae</taxon>
        <taxon>Pleosporaceae</taxon>
        <taxon>Pyrenophora</taxon>
    </lineage>
</organism>
<dbReference type="Pfam" id="PF25543">
    <property type="entry name" value="zf-CCCH_tandem"/>
    <property type="match status" value="1"/>
</dbReference>
<dbReference type="EMBL" id="KE747843">
    <property type="protein sequence ID" value="RMZ73769.1"/>
    <property type="molecule type" value="Genomic_DNA"/>
</dbReference>
<dbReference type="InterPro" id="IPR057683">
    <property type="entry name" value="DUF7923"/>
</dbReference>
<name>A0A3M7MHC7_9PLEO</name>
<dbReference type="Proteomes" id="UP000265663">
    <property type="component" value="Unassembled WGS sequence"/>
</dbReference>
<reference evidence="3 4" key="1">
    <citation type="journal article" date="2014" name="PLoS ONE">
        <title>De novo Genome Assembly of the Fungal Plant Pathogen Pyrenophora semeniperda.</title>
        <authorList>
            <person name="Soliai M.M."/>
            <person name="Meyer S.E."/>
            <person name="Udall J.A."/>
            <person name="Elzinga D.E."/>
            <person name="Hermansen R.A."/>
            <person name="Bodily P.M."/>
            <person name="Hart A.A."/>
            <person name="Coleman C.E."/>
        </authorList>
    </citation>
    <scope>NUCLEOTIDE SEQUENCE [LARGE SCALE GENOMIC DNA]</scope>
    <source>
        <strain evidence="3 4">CCB06</strain>
        <tissue evidence="3">Mycelium</tissue>
    </source>
</reference>
<feature type="domain" description="DUF7923" evidence="1">
    <location>
        <begin position="60"/>
        <end position="215"/>
    </location>
</feature>
<accession>A0A3M7MHC7</accession>
<evidence type="ECO:0000259" key="1">
    <source>
        <dbReference type="Pfam" id="PF25540"/>
    </source>
</evidence>
<evidence type="ECO:0000313" key="4">
    <source>
        <dbReference type="Proteomes" id="UP000265663"/>
    </source>
</evidence>
<dbReference type="AlphaFoldDB" id="A0A3M7MHC7"/>
<keyword evidence="4" id="KW-1185">Reference proteome</keyword>
<dbReference type="PANTHER" id="PTHR37543">
    <property type="entry name" value="CCCH ZINC FINGER DNA BINDING PROTEIN (AFU_ORTHOLOGUE AFUA_5G12760)"/>
    <property type="match status" value="1"/>
</dbReference>
<dbReference type="InterPro" id="IPR057654">
    <property type="entry name" value="Znf-CCCH_tandem"/>
</dbReference>
<protein>
    <submittedName>
        <fullName evidence="3">Zinc finger CCCH-type</fullName>
    </submittedName>
</protein>